<sequence length="54" mass="5944">MRESCTPARSLVSAARLIVVYAQAFTWRKPDTIRLQPRIPRAGITPVTCYGAGP</sequence>
<dbReference type="EMBL" id="LT158599">
    <property type="protein sequence ID" value="CVK32131.1"/>
    <property type="molecule type" value="Genomic_DNA"/>
</dbReference>
<name>A0A0X3BJJ9_9EURY</name>
<evidence type="ECO:0000313" key="2">
    <source>
        <dbReference type="Proteomes" id="UP000069850"/>
    </source>
</evidence>
<organism evidence="1 2">
    <name type="scientific">Methanoculleus bourgensis</name>
    <dbReference type="NCBI Taxonomy" id="83986"/>
    <lineage>
        <taxon>Archaea</taxon>
        <taxon>Methanobacteriati</taxon>
        <taxon>Methanobacteriota</taxon>
        <taxon>Stenosarchaea group</taxon>
        <taxon>Methanomicrobia</taxon>
        <taxon>Methanomicrobiales</taxon>
        <taxon>Methanomicrobiaceae</taxon>
        <taxon>Methanoculleus</taxon>
    </lineage>
</organism>
<dbReference type="AlphaFoldDB" id="A0A0X3BJJ9"/>
<dbReference type="Proteomes" id="UP000069850">
    <property type="component" value="Chromosome 1"/>
</dbReference>
<gene>
    <name evidence="1" type="ORF">MMAB1_0917</name>
</gene>
<evidence type="ECO:0000313" key="1">
    <source>
        <dbReference type="EMBL" id="CVK32131.1"/>
    </source>
</evidence>
<reference evidence="1 2" key="1">
    <citation type="submission" date="2016-01" db="EMBL/GenBank/DDBJ databases">
        <authorList>
            <person name="Manzoor S."/>
        </authorList>
    </citation>
    <scope>NUCLEOTIDE SEQUENCE [LARGE SCALE GENOMIC DNA]</scope>
    <source>
        <strain evidence="1">Methanoculleus sp MAB1</strain>
    </source>
</reference>
<accession>A0A0X3BJJ9</accession>
<protein>
    <submittedName>
        <fullName evidence="1">Uncharacterized protein</fullName>
    </submittedName>
</protein>
<proteinExistence type="predicted"/>
<dbReference type="KEGG" id="mema:MMAB1_0917"/>